<dbReference type="Proteomes" id="UP000784294">
    <property type="component" value="Unassembled WGS sequence"/>
</dbReference>
<dbReference type="EMBL" id="CAAALY010081789">
    <property type="protein sequence ID" value="VEL26655.1"/>
    <property type="molecule type" value="Genomic_DNA"/>
</dbReference>
<keyword evidence="3" id="KW-1185">Reference proteome</keyword>
<reference evidence="2" key="1">
    <citation type="submission" date="2018-11" db="EMBL/GenBank/DDBJ databases">
        <authorList>
            <consortium name="Pathogen Informatics"/>
        </authorList>
    </citation>
    <scope>NUCLEOTIDE SEQUENCE</scope>
</reference>
<evidence type="ECO:0000313" key="3">
    <source>
        <dbReference type="Proteomes" id="UP000784294"/>
    </source>
</evidence>
<gene>
    <name evidence="2" type="ORF">PXEA_LOCUS20095</name>
</gene>
<protein>
    <submittedName>
        <fullName evidence="2">Uncharacterized protein</fullName>
    </submittedName>
</protein>
<accession>A0A448X3A1</accession>
<organism evidence="2 3">
    <name type="scientific">Protopolystoma xenopodis</name>
    <dbReference type="NCBI Taxonomy" id="117903"/>
    <lineage>
        <taxon>Eukaryota</taxon>
        <taxon>Metazoa</taxon>
        <taxon>Spiralia</taxon>
        <taxon>Lophotrochozoa</taxon>
        <taxon>Platyhelminthes</taxon>
        <taxon>Monogenea</taxon>
        <taxon>Polyopisthocotylea</taxon>
        <taxon>Polystomatidea</taxon>
        <taxon>Polystomatidae</taxon>
        <taxon>Protopolystoma</taxon>
    </lineage>
</organism>
<feature type="region of interest" description="Disordered" evidence="1">
    <location>
        <begin position="1"/>
        <end position="65"/>
    </location>
</feature>
<sequence length="65" mass="7037">MEAIKDDSDADDVGFSSFNASKMGDKWKKDRPAGGARAHRVTGMDKRSGASEQEAAAIRTDDDDF</sequence>
<proteinExistence type="predicted"/>
<dbReference type="AlphaFoldDB" id="A0A448X3A1"/>
<name>A0A448X3A1_9PLAT</name>
<evidence type="ECO:0000256" key="1">
    <source>
        <dbReference type="SAM" id="MobiDB-lite"/>
    </source>
</evidence>
<comment type="caution">
    <text evidence="2">The sequence shown here is derived from an EMBL/GenBank/DDBJ whole genome shotgun (WGS) entry which is preliminary data.</text>
</comment>
<feature type="compositionally biased region" description="Basic and acidic residues" evidence="1">
    <location>
        <begin position="23"/>
        <end position="32"/>
    </location>
</feature>
<evidence type="ECO:0000313" key="2">
    <source>
        <dbReference type="EMBL" id="VEL26655.1"/>
    </source>
</evidence>